<keyword evidence="6" id="KW-0812">Transmembrane</keyword>
<evidence type="ECO:0000256" key="1">
    <source>
        <dbReference type="ARBA" id="ARBA00022679"/>
    </source>
</evidence>
<keyword evidence="6" id="KW-1133">Transmembrane helix</keyword>
<keyword evidence="6" id="KW-0472">Membrane</keyword>
<reference evidence="7" key="1">
    <citation type="submission" date="2020-04" db="EMBL/GenBank/DDBJ databases">
        <authorList>
            <person name="Neveu A P."/>
        </authorList>
    </citation>
    <scope>NUCLEOTIDE SEQUENCE</scope>
    <source>
        <tissue evidence="7">Whole embryo</tissue>
    </source>
</reference>
<dbReference type="GO" id="GO:0046872">
    <property type="term" value="F:metal ion binding"/>
    <property type="evidence" value="ECO:0007669"/>
    <property type="project" value="UniProtKB-KW"/>
</dbReference>
<dbReference type="GO" id="GO:0006096">
    <property type="term" value="P:glycolytic process"/>
    <property type="evidence" value="ECO:0007669"/>
    <property type="project" value="UniProtKB-KW"/>
</dbReference>
<dbReference type="PANTHER" id="PTHR21208">
    <property type="entry name" value="ADP-DEPENDENT GLUCOKINASE"/>
    <property type="match status" value="1"/>
</dbReference>
<evidence type="ECO:0000256" key="2">
    <source>
        <dbReference type="ARBA" id="ARBA00022723"/>
    </source>
</evidence>
<accession>A0A6F9D660</accession>
<dbReference type="GO" id="GO:0006006">
    <property type="term" value="P:glucose metabolic process"/>
    <property type="evidence" value="ECO:0007669"/>
    <property type="project" value="TreeGrafter"/>
</dbReference>
<dbReference type="GO" id="GO:0005783">
    <property type="term" value="C:endoplasmic reticulum"/>
    <property type="evidence" value="ECO:0007669"/>
    <property type="project" value="TreeGrafter"/>
</dbReference>
<keyword evidence="4" id="KW-0460">Magnesium</keyword>
<dbReference type="SUPFAM" id="SSF53613">
    <property type="entry name" value="Ribokinase-like"/>
    <property type="match status" value="1"/>
</dbReference>
<dbReference type="InterPro" id="IPR029056">
    <property type="entry name" value="Ribokinase-like"/>
</dbReference>
<evidence type="ECO:0000256" key="5">
    <source>
        <dbReference type="ARBA" id="ARBA00023152"/>
    </source>
</evidence>
<dbReference type="PROSITE" id="PS51255">
    <property type="entry name" value="ADPK"/>
    <property type="match status" value="1"/>
</dbReference>
<evidence type="ECO:0000256" key="6">
    <source>
        <dbReference type="SAM" id="Phobius"/>
    </source>
</evidence>
<dbReference type="Pfam" id="PF04587">
    <property type="entry name" value="ADP_PFK_GK"/>
    <property type="match status" value="1"/>
</dbReference>
<dbReference type="InterPro" id="IPR007666">
    <property type="entry name" value="ADP_PFK/GK"/>
</dbReference>
<dbReference type="GO" id="GO:0043843">
    <property type="term" value="F:ADP-specific glucokinase activity"/>
    <property type="evidence" value="ECO:0007669"/>
    <property type="project" value="TreeGrafter"/>
</dbReference>
<keyword evidence="3 7" id="KW-0418">Kinase</keyword>
<feature type="transmembrane region" description="Helical" evidence="6">
    <location>
        <begin position="6"/>
        <end position="24"/>
    </location>
</feature>
<dbReference type="PANTHER" id="PTHR21208:SF0">
    <property type="entry name" value="ADP-DEPENDENT GLUCOKINASE"/>
    <property type="match status" value="1"/>
</dbReference>
<protein>
    <submittedName>
        <fullName evidence="7">ADP-dependent glucokinase</fullName>
    </submittedName>
</protein>
<organism evidence="7">
    <name type="scientific">Phallusia mammillata</name>
    <dbReference type="NCBI Taxonomy" id="59560"/>
    <lineage>
        <taxon>Eukaryota</taxon>
        <taxon>Metazoa</taxon>
        <taxon>Chordata</taxon>
        <taxon>Tunicata</taxon>
        <taxon>Ascidiacea</taxon>
        <taxon>Phlebobranchia</taxon>
        <taxon>Ascidiidae</taxon>
        <taxon>Phallusia</taxon>
    </lineage>
</organism>
<keyword evidence="2" id="KW-0479">Metal-binding</keyword>
<evidence type="ECO:0000256" key="3">
    <source>
        <dbReference type="ARBA" id="ARBA00022777"/>
    </source>
</evidence>
<evidence type="ECO:0000256" key="4">
    <source>
        <dbReference type="ARBA" id="ARBA00022842"/>
    </source>
</evidence>
<proteinExistence type="evidence at transcript level"/>
<dbReference type="AlphaFoldDB" id="A0A6F9D660"/>
<name>A0A6F9D660_9ASCI</name>
<dbReference type="EMBL" id="LR782757">
    <property type="protein sequence ID" value="CAB3220257.1"/>
    <property type="molecule type" value="mRNA"/>
</dbReference>
<sequence>MGYVNLLITLAVAAIAATLAYYAWDAATLLRRIPKVYKSNDDLPKETEVAQAWTSSIFLPKAENSFKRIAVGVNGNVDLIVKGSKLMMMLDANSNTSKEQSFDHSSLRSIKDLQETFKYYLSKGAGGERYMDTFEEFHKVLTVAKNIPSTEYFIGGNGALMAQKLAVMMPDDGKVLLGVPVGPILKPLLHPLLVVPDKLLVNDDEYHMILEYAKGEKWAGSEAPIASRFIFSHDKSNSQMTAVETFLTSLKQFQADLIVLSGFHLLESNESHFWKRRLAEISAQLKSIAKNIPIHVELASMANTNCMEEILKQVLPVVDSLGLNEQELWMVCQIGGGPHCTGKDLSAPPSIPITADILHWMIEKYGNDGSRLTRIHFHTLPYHIAVVNDTSSWKNQASSVAAGTRIASTQACDDLDGLKPHKMELRVSGDIQLSAQPDVNLKPVTFDPKNPIVSWQRSRAMFHFSPVLVCRKPIKTVGLGDSISAVGLYYSGYER</sequence>
<dbReference type="Gene3D" id="3.40.1190.20">
    <property type="match status" value="1"/>
</dbReference>
<keyword evidence="5" id="KW-0324">Glycolysis</keyword>
<gene>
    <name evidence="7" type="primary">Adpgk-002</name>
</gene>
<evidence type="ECO:0000313" key="7">
    <source>
        <dbReference type="EMBL" id="CAB3220257.1"/>
    </source>
</evidence>
<keyword evidence="1" id="KW-0808">Transferase</keyword>